<keyword evidence="4 9" id="KW-0997">Cell inner membrane</keyword>
<evidence type="ECO:0000256" key="6">
    <source>
        <dbReference type="ARBA" id="ARBA00022989"/>
    </source>
</evidence>
<evidence type="ECO:0000256" key="2">
    <source>
        <dbReference type="ARBA" id="ARBA00022448"/>
    </source>
</evidence>
<proteinExistence type="inferred from homology"/>
<feature type="transmembrane region" description="Helical" evidence="9">
    <location>
        <begin position="197"/>
        <end position="219"/>
    </location>
</feature>
<comment type="subunit">
    <text evidence="9">The complex comprises the extracytoplasmic solute receptor protein and the two transmembrane proteins.</text>
</comment>
<dbReference type="Proteomes" id="UP000460751">
    <property type="component" value="Unassembled WGS sequence"/>
</dbReference>
<evidence type="ECO:0000256" key="3">
    <source>
        <dbReference type="ARBA" id="ARBA00022475"/>
    </source>
</evidence>
<feature type="transmembrane region" description="Helical" evidence="9">
    <location>
        <begin position="239"/>
        <end position="261"/>
    </location>
</feature>
<dbReference type="RefSeq" id="WP_160897844.1">
    <property type="nucleotide sequence ID" value="NZ_WMEX01000001.1"/>
</dbReference>
<feature type="transmembrane region" description="Helical" evidence="9">
    <location>
        <begin position="149"/>
        <end position="176"/>
    </location>
</feature>
<dbReference type="InterPro" id="IPR055348">
    <property type="entry name" value="DctQ"/>
</dbReference>
<evidence type="ECO:0000256" key="10">
    <source>
        <dbReference type="SAM" id="MobiDB-lite"/>
    </source>
</evidence>
<comment type="caution">
    <text evidence="9">Lacks conserved residue(s) required for the propagation of feature annotation.</text>
</comment>
<dbReference type="PANTHER" id="PTHR35011">
    <property type="entry name" value="2,3-DIKETO-L-GULONATE TRAP TRANSPORTER SMALL PERMEASE PROTEIN YIAM"/>
    <property type="match status" value="1"/>
</dbReference>
<feature type="domain" description="Tripartite ATP-independent periplasmic transporters DctQ component" evidence="11">
    <location>
        <begin position="43"/>
        <end position="177"/>
    </location>
</feature>
<evidence type="ECO:0000256" key="7">
    <source>
        <dbReference type="ARBA" id="ARBA00023136"/>
    </source>
</evidence>
<evidence type="ECO:0000256" key="8">
    <source>
        <dbReference type="ARBA" id="ARBA00038436"/>
    </source>
</evidence>
<evidence type="ECO:0000256" key="4">
    <source>
        <dbReference type="ARBA" id="ARBA00022519"/>
    </source>
</evidence>
<keyword evidence="2 9" id="KW-0813">Transport</keyword>
<name>A0A9X4Y9P7_9GAMM</name>
<feature type="transmembrane region" description="Helical" evidence="9">
    <location>
        <begin position="67"/>
        <end position="85"/>
    </location>
</feature>
<dbReference type="GO" id="GO:0005886">
    <property type="term" value="C:plasma membrane"/>
    <property type="evidence" value="ECO:0007669"/>
    <property type="project" value="UniProtKB-SubCell"/>
</dbReference>
<feature type="compositionally biased region" description="Acidic residues" evidence="10">
    <location>
        <begin position="293"/>
        <end position="305"/>
    </location>
</feature>
<comment type="subcellular location">
    <subcellularLocation>
        <location evidence="1 9">Cell inner membrane</location>
        <topology evidence="1 9">Multi-pass membrane protein</topology>
    </subcellularLocation>
</comment>
<evidence type="ECO:0000256" key="9">
    <source>
        <dbReference type="RuleBase" id="RU369079"/>
    </source>
</evidence>
<sequence>MTDQPQAGHGGGWRNALKAPFDWIDSGLDWFERSALILCVAGMATVTVGNVIARNLLGFSLQFANDVAQMLLVMVTFLGIGIGARHARHIRVSALHDLLPHLGQKILLVIVSFTTAWLLFSLADFAWNYAGAVQRTCRVLPEAVDLGLFSLPVGGMPLAAGIVATLVGIALAGHLIRLISEGGARLLDRFDGTQRQLMVLAALVVLALLAWGIFTVFIGMVEARSGQCRVTSSTGFPVYLNYMVVPLGFLFGGIQFFLAGVRNLISPENYLSWYQKDEYEEEGVDPGMTGGFDPEEDAAEERDRG</sequence>
<keyword evidence="3" id="KW-1003">Cell membrane</keyword>
<keyword evidence="5 9" id="KW-0812">Transmembrane</keyword>
<comment type="function">
    <text evidence="9">Part of the tripartite ATP-independent periplasmic (TRAP) transport system.</text>
</comment>
<evidence type="ECO:0000256" key="5">
    <source>
        <dbReference type="ARBA" id="ARBA00022692"/>
    </source>
</evidence>
<dbReference type="InterPro" id="IPR007387">
    <property type="entry name" value="TRAP_DctQ"/>
</dbReference>
<feature type="region of interest" description="Disordered" evidence="10">
    <location>
        <begin position="282"/>
        <end position="305"/>
    </location>
</feature>
<dbReference type="AlphaFoldDB" id="A0A9X4Y9P7"/>
<keyword evidence="6 9" id="KW-1133">Transmembrane helix</keyword>
<dbReference type="PANTHER" id="PTHR35011:SF2">
    <property type="entry name" value="2,3-DIKETO-L-GULONATE TRAP TRANSPORTER SMALL PERMEASE PROTEIN YIAM"/>
    <property type="match status" value="1"/>
</dbReference>
<evidence type="ECO:0000313" key="13">
    <source>
        <dbReference type="Proteomes" id="UP000460751"/>
    </source>
</evidence>
<comment type="similarity">
    <text evidence="8 9">Belongs to the TRAP transporter small permease family.</text>
</comment>
<feature type="transmembrane region" description="Helical" evidence="9">
    <location>
        <begin position="106"/>
        <end position="129"/>
    </location>
</feature>
<comment type="caution">
    <text evidence="12">The sequence shown here is derived from an EMBL/GenBank/DDBJ whole genome shotgun (WGS) entry which is preliminary data.</text>
</comment>
<organism evidence="12 13">
    <name type="scientific">Vreelandella halophila</name>
    <dbReference type="NCBI Taxonomy" id="86177"/>
    <lineage>
        <taxon>Bacteria</taxon>
        <taxon>Pseudomonadati</taxon>
        <taxon>Pseudomonadota</taxon>
        <taxon>Gammaproteobacteria</taxon>
        <taxon>Oceanospirillales</taxon>
        <taxon>Halomonadaceae</taxon>
        <taxon>Vreelandella</taxon>
    </lineage>
</organism>
<protein>
    <recommendedName>
        <fullName evidence="9">TRAP transporter small permease protein</fullName>
    </recommendedName>
</protein>
<dbReference type="OrthoDB" id="5465095at2"/>
<evidence type="ECO:0000259" key="11">
    <source>
        <dbReference type="Pfam" id="PF04290"/>
    </source>
</evidence>
<reference evidence="12 13" key="1">
    <citation type="submission" date="2019-11" db="EMBL/GenBank/DDBJ databases">
        <title>Genome sequences of 17 halophilic strains isolated from different environments.</title>
        <authorList>
            <person name="Furrow R.E."/>
        </authorList>
    </citation>
    <scope>NUCLEOTIDE SEQUENCE [LARGE SCALE GENOMIC DNA]</scope>
    <source>
        <strain evidence="12 13">22507_15_FS</strain>
    </source>
</reference>
<dbReference type="EMBL" id="WMEX01000001">
    <property type="protein sequence ID" value="MYL25383.1"/>
    <property type="molecule type" value="Genomic_DNA"/>
</dbReference>
<evidence type="ECO:0000256" key="1">
    <source>
        <dbReference type="ARBA" id="ARBA00004429"/>
    </source>
</evidence>
<gene>
    <name evidence="12" type="ORF">GLW01_01095</name>
</gene>
<feature type="transmembrane region" description="Helical" evidence="9">
    <location>
        <begin position="35"/>
        <end position="55"/>
    </location>
</feature>
<keyword evidence="7 9" id="KW-0472">Membrane</keyword>
<dbReference type="Pfam" id="PF04290">
    <property type="entry name" value="DctQ"/>
    <property type="match status" value="1"/>
</dbReference>
<dbReference type="GO" id="GO:0022857">
    <property type="term" value="F:transmembrane transporter activity"/>
    <property type="evidence" value="ECO:0007669"/>
    <property type="project" value="UniProtKB-UniRule"/>
</dbReference>
<evidence type="ECO:0000313" key="12">
    <source>
        <dbReference type="EMBL" id="MYL25383.1"/>
    </source>
</evidence>
<dbReference type="GO" id="GO:0015740">
    <property type="term" value="P:C4-dicarboxylate transport"/>
    <property type="evidence" value="ECO:0007669"/>
    <property type="project" value="TreeGrafter"/>
</dbReference>
<keyword evidence="13" id="KW-1185">Reference proteome</keyword>
<accession>A0A9X4Y9P7</accession>